<dbReference type="OrthoDB" id="5985491at2759"/>
<dbReference type="EMBL" id="CACRXK020000918">
    <property type="protein sequence ID" value="CAB3985767.1"/>
    <property type="molecule type" value="Genomic_DNA"/>
</dbReference>
<dbReference type="PROSITE" id="PS50878">
    <property type="entry name" value="RT_POL"/>
    <property type="match status" value="1"/>
</dbReference>
<dbReference type="AlphaFoldDB" id="A0A6S7GCP9"/>
<dbReference type="Proteomes" id="UP001152795">
    <property type="component" value="Unassembled WGS sequence"/>
</dbReference>
<sequence length="454" mass="52574">MDRKLQDLEWDMFFDCQNPSENVQKLNDILGNMFDECFPLISIKMSSRDPPYITSLVKHLCKIRNKNRDKYNDSHENAILQERINKLIRTNQLNAVRCENRKYKKGSKAWWDTANRISGRNKQDVQISAIVNAEVINDYFKEINTDPNYITPERLQIPDTVHVPEVEIDLVKHVLSHLKCTSFGPDCLPFWFWRDYANYLAPVVTNIFNTSIREQIVPSLWKLANVVPIPKSPLEEVNQLRPISLTNIIMRVFERIVFKQELSVPLSLEIGADQFAYKRGQNCTMALIKCYHNWLEWLDGDADFVQVFTFDYVSHYILSEKLKALKVNPYIINWIIDFLSDRRQRVTVDGITTEYVNINRGVPQGSVLGHVLFSIMVNNIGTIYEEKSLMTKFADDLTLSVPVKANGFDPSSDEIANIQKWSFENSMSLNLEKTWEMVVRGKTNKSLPLPISGI</sequence>
<dbReference type="PANTHER" id="PTHR47510:SF3">
    <property type="entry name" value="ENDO_EXONUCLEASE_PHOSPHATASE DOMAIN-CONTAINING PROTEIN"/>
    <property type="match status" value="1"/>
</dbReference>
<evidence type="ECO:0000313" key="2">
    <source>
        <dbReference type="Proteomes" id="UP001152795"/>
    </source>
</evidence>
<proteinExistence type="predicted"/>
<evidence type="ECO:0000313" key="1">
    <source>
        <dbReference type="EMBL" id="CAB3985767.1"/>
    </source>
</evidence>
<gene>
    <name evidence="1" type="ORF">PACLA_8A065865</name>
</gene>
<protein>
    <submittedName>
        <fullName evidence="1">Uncharacterized protein</fullName>
    </submittedName>
</protein>
<dbReference type="InterPro" id="IPR043502">
    <property type="entry name" value="DNA/RNA_pol_sf"/>
</dbReference>
<dbReference type="SUPFAM" id="SSF56672">
    <property type="entry name" value="DNA/RNA polymerases"/>
    <property type="match status" value="1"/>
</dbReference>
<reference evidence="1" key="1">
    <citation type="submission" date="2020-04" db="EMBL/GenBank/DDBJ databases">
        <authorList>
            <person name="Alioto T."/>
            <person name="Alioto T."/>
            <person name="Gomez Garrido J."/>
        </authorList>
    </citation>
    <scope>NUCLEOTIDE SEQUENCE</scope>
    <source>
        <strain evidence="1">A484AB</strain>
    </source>
</reference>
<dbReference type="Pfam" id="PF00078">
    <property type="entry name" value="RVT_1"/>
    <property type="match status" value="1"/>
</dbReference>
<dbReference type="PANTHER" id="PTHR47510">
    <property type="entry name" value="REVERSE TRANSCRIPTASE DOMAIN-CONTAINING PROTEIN"/>
    <property type="match status" value="1"/>
</dbReference>
<organism evidence="1 2">
    <name type="scientific">Paramuricea clavata</name>
    <name type="common">Red gorgonian</name>
    <name type="synonym">Violescent sea-whip</name>
    <dbReference type="NCBI Taxonomy" id="317549"/>
    <lineage>
        <taxon>Eukaryota</taxon>
        <taxon>Metazoa</taxon>
        <taxon>Cnidaria</taxon>
        <taxon>Anthozoa</taxon>
        <taxon>Octocorallia</taxon>
        <taxon>Malacalcyonacea</taxon>
        <taxon>Plexauridae</taxon>
        <taxon>Paramuricea</taxon>
    </lineage>
</organism>
<accession>A0A6S7GCP9</accession>
<comment type="caution">
    <text evidence="1">The sequence shown here is derived from an EMBL/GenBank/DDBJ whole genome shotgun (WGS) entry which is preliminary data.</text>
</comment>
<keyword evidence="2" id="KW-1185">Reference proteome</keyword>
<dbReference type="InterPro" id="IPR000477">
    <property type="entry name" value="RT_dom"/>
</dbReference>
<name>A0A6S7GCP9_PARCT</name>